<comment type="caution">
    <text evidence="5">The sequence shown here is derived from an EMBL/GenBank/DDBJ whole genome shotgun (WGS) entry which is preliminary data.</text>
</comment>
<keyword evidence="2" id="KW-0436">Ligase</keyword>
<dbReference type="GO" id="GO:0031956">
    <property type="term" value="F:medium-chain fatty acid-CoA ligase activity"/>
    <property type="evidence" value="ECO:0007669"/>
    <property type="project" value="TreeGrafter"/>
</dbReference>
<dbReference type="InterPro" id="IPR042099">
    <property type="entry name" value="ANL_N_sf"/>
</dbReference>
<proteinExistence type="inferred from homology"/>
<name>X1NHA8_9ZZZZ</name>
<comment type="similarity">
    <text evidence="1">Belongs to the ATP-dependent AMP-binding enzyme family.</text>
</comment>
<dbReference type="Pfam" id="PF13193">
    <property type="entry name" value="AMP-binding_C"/>
    <property type="match status" value="1"/>
</dbReference>
<evidence type="ECO:0000259" key="4">
    <source>
        <dbReference type="Pfam" id="PF13193"/>
    </source>
</evidence>
<sequence length="190" mass="20670">MEGPWEKVKRKGSCGKEVLNVEVRLVNEKGSDCAPGQVGEILARGDNIMKGYWNMPEATAKTLEGGYLHTGDLAIKDEEGYYYITGRKKDVITSGGKAVYSPEIENLISLHPAISEVAVIGVPDRELGEAVKAVVVLKTGEEATEQEIISWCSGKIDLYKVPKSVDIVDSLSKTPSGKVLKTALRNKYSK</sequence>
<dbReference type="AlphaFoldDB" id="X1NHA8"/>
<dbReference type="FunFam" id="3.30.300.30:FF:000008">
    <property type="entry name" value="2,3-dihydroxybenzoate-AMP ligase"/>
    <property type="match status" value="1"/>
</dbReference>
<feature type="domain" description="AMP-binding enzyme C-terminal" evidence="4">
    <location>
        <begin position="103"/>
        <end position="178"/>
    </location>
</feature>
<dbReference type="Gene3D" id="3.30.300.30">
    <property type="match status" value="1"/>
</dbReference>
<dbReference type="PANTHER" id="PTHR43201">
    <property type="entry name" value="ACYL-COA SYNTHETASE"/>
    <property type="match status" value="1"/>
</dbReference>
<evidence type="ECO:0000256" key="1">
    <source>
        <dbReference type="ARBA" id="ARBA00006432"/>
    </source>
</evidence>
<protein>
    <recommendedName>
        <fullName evidence="6">AMP-binding enzyme C-terminal domain-containing protein</fullName>
    </recommendedName>
</protein>
<organism evidence="5">
    <name type="scientific">marine sediment metagenome</name>
    <dbReference type="NCBI Taxonomy" id="412755"/>
    <lineage>
        <taxon>unclassified sequences</taxon>
        <taxon>metagenomes</taxon>
        <taxon>ecological metagenomes</taxon>
    </lineage>
</organism>
<dbReference type="Gene3D" id="3.40.50.12780">
    <property type="entry name" value="N-terminal domain of ligase-like"/>
    <property type="match status" value="1"/>
</dbReference>
<dbReference type="InterPro" id="IPR045851">
    <property type="entry name" value="AMP-bd_C_sf"/>
</dbReference>
<reference evidence="5" key="1">
    <citation type="journal article" date="2014" name="Front. Microbiol.">
        <title>High frequency of phylogenetically diverse reductive dehalogenase-homologous genes in deep subseafloor sedimentary metagenomes.</title>
        <authorList>
            <person name="Kawai M."/>
            <person name="Futagami T."/>
            <person name="Toyoda A."/>
            <person name="Takaki Y."/>
            <person name="Nishi S."/>
            <person name="Hori S."/>
            <person name="Arai W."/>
            <person name="Tsubouchi T."/>
            <person name="Morono Y."/>
            <person name="Uchiyama I."/>
            <person name="Ito T."/>
            <person name="Fujiyama A."/>
            <person name="Inagaki F."/>
            <person name="Takami H."/>
        </authorList>
    </citation>
    <scope>NUCLEOTIDE SEQUENCE</scope>
    <source>
        <strain evidence="5">Expedition CK06-06</strain>
    </source>
</reference>
<evidence type="ECO:0000259" key="3">
    <source>
        <dbReference type="Pfam" id="PF00501"/>
    </source>
</evidence>
<evidence type="ECO:0008006" key="6">
    <source>
        <dbReference type="Google" id="ProtNLM"/>
    </source>
</evidence>
<feature type="domain" description="AMP-dependent synthetase/ligase" evidence="3">
    <location>
        <begin position="6"/>
        <end position="53"/>
    </location>
</feature>
<evidence type="ECO:0000256" key="2">
    <source>
        <dbReference type="ARBA" id="ARBA00022598"/>
    </source>
</evidence>
<accession>X1NHA8</accession>
<dbReference type="InterPro" id="IPR025110">
    <property type="entry name" value="AMP-bd_C"/>
</dbReference>
<dbReference type="PANTHER" id="PTHR43201:SF5">
    <property type="entry name" value="MEDIUM-CHAIN ACYL-COA LIGASE ACSF2, MITOCHONDRIAL"/>
    <property type="match status" value="1"/>
</dbReference>
<dbReference type="InterPro" id="IPR000873">
    <property type="entry name" value="AMP-dep_synth/lig_dom"/>
</dbReference>
<dbReference type="Pfam" id="PF00501">
    <property type="entry name" value="AMP-binding"/>
    <property type="match status" value="1"/>
</dbReference>
<dbReference type="SUPFAM" id="SSF56801">
    <property type="entry name" value="Acetyl-CoA synthetase-like"/>
    <property type="match status" value="1"/>
</dbReference>
<evidence type="ECO:0000313" key="5">
    <source>
        <dbReference type="EMBL" id="GAI43427.1"/>
    </source>
</evidence>
<dbReference type="GO" id="GO:0006631">
    <property type="term" value="P:fatty acid metabolic process"/>
    <property type="evidence" value="ECO:0007669"/>
    <property type="project" value="TreeGrafter"/>
</dbReference>
<gene>
    <name evidence="5" type="ORF">S06H3_48610</name>
</gene>
<dbReference type="EMBL" id="BARV01030622">
    <property type="protein sequence ID" value="GAI43427.1"/>
    <property type="molecule type" value="Genomic_DNA"/>
</dbReference>